<keyword evidence="3" id="KW-1185">Reference proteome</keyword>
<dbReference type="HOGENOM" id="CLU_827552_0_0_1"/>
<reference evidence="2" key="3">
    <citation type="submission" date="2016-03" db="UniProtKB">
        <authorList>
            <consortium name="EnsemblProtists"/>
        </authorList>
    </citation>
    <scope>IDENTIFICATION</scope>
</reference>
<dbReference type="RefSeq" id="XP_005827844.1">
    <property type="nucleotide sequence ID" value="XM_005827787.1"/>
</dbReference>
<dbReference type="Proteomes" id="UP000011087">
    <property type="component" value="Unassembled WGS sequence"/>
</dbReference>
<dbReference type="GeneID" id="17297540"/>
<dbReference type="PaxDb" id="55529-EKX40864"/>
<proteinExistence type="predicted"/>
<dbReference type="EnsemblProtists" id="EKX40864">
    <property type="protein sequence ID" value="EKX40864"/>
    <property type="gene ID" value="GUITHDRAFT_142478"/>
</dbReference>
<protein>
    <submittedName>
        <fullName evidence="1 2">Uncharacterized protein</fullName>
    </submittedName>
</protein>
<reference evidence="1 3" key="1">
    <citation type="journal article" date="2012" name="Nature">
        <title>Algal genomes reveal evolutionary mosaicism and the fate of nucleomorphs.</title>
        <authorList>
            <consortium name="DOE Joint Genome Institute"/>
            <person name="Curtis B.A."/>
            <person name="Tanifuji G."/>
            <person name="Burki F."/>
            <person name="Gruber A."/>
            <person name="Irimia M."/>
            <person name="Maruyama S."/>
            <person name="Arias M.C."/>
            <person name="Ball S.G."/>
            <person name="Gile G.H."/>
            <person name="Hirakawa Y."/>
            <person name="Hopkins J.F."/>
            <person name="Kuo A."/>
            <person name="Rensing S.A."/>
            <person name="Schmutz J."/>
            <person name="Symeonidi A."/>
            <person name="Elias M."/>
            <person name="Eveleigh R.J."/>
            <person name="Herman E.K."/>
            <person name="Klute M.J."/>
            <person name="Nakayama T."/>
            <person name="Obornik M."/>
            <person name="Reyes-Prieto A."/>
            <person name="Armbrust E.V."/>
            <person name="Aves S.J."/>
            <person name="Beiko R.G."/>
            <person name="Coutinho P."/>
            <person name="Dacks J.B."/>
            <person name="Durnford D.G."/>
            <person name="Fast N.M."/>
            <person name="Green B.R."/>
            <person name="Grisdale C.J."/>
            <person name="Hempel F."/>
            <person name="Henrissat B."/>
            <person name="Hoppner M.P."/>
            <person name="Ishida K."/>
            <person name="Kim E."/>
            <person name="Koreny L."/>
            <person name="Kroth P.G."/>
            <person name="Liu Y."/>
            <person name="Malik S.B."/>
            <person name="Maier U.G."/>
            <person name="McRose D."/>
            <person name="Mock T."/>
            <person name="Neilson J.A."/>
            <person name="Onodera N.T."/>
            <person name="Poole A.M."/>
            <person name="Pritham E.J."/>
            <person name="Richards T.A."/>
            <person name="Rocap G."/>
            <person name="Roy S.W."/>
            <person name="Sarai C."/>
            <person name="Schaack S."/>
            <person name="Shirato S."/>
            <person name="Slamovits C.H."/>
            <person name="Spencer D.F."/>
            <person name="Suzuki S."/>
            <person name="Worden A.Z."/>
            <person name="Zauner S."/>
            <person name="Barry K."/>
            <person name="Bell C."/>
            <person name="Bharti A.K."/>
            <person name="Crow J.A."/>
            <person name="Grimwood J."/>
            <person name="Kramer R."/>
            <person name="Lindquist E."/>
            <person name="Lucas S."/>
            <person name="Salamov A."/>
            <person name="McFadden G.I."/>
            <person name="Lane C.E."/>
            <person name="Keeling P.J."/>
            <person name="Gray M.W."/>
            <person name="Grigoriev I.V."/>
            <person name="Archibald J.M."/>
        </authorList>
    </citation>
    <scope>NUCLEOTIDE SEQUENCE</scope>
    <source>
        <strain evidence="1 3">CCMP2712</strain>
    </source>
</reference>
<sequence length="336" mass="38088">MQGGAGEGEKEQVSAIALIGHQGGDAFRFVLGIGREGYSNQLPVLNPTLLDSEEVEEDALGRQMRAYERFRQGELGCFEDTSRHETFAVVSNTLGSHEGNEDDIARKYPSEGFHGQDPLASKYEVVQGERLFKYTTKGASSEEVDNSNETSFRGKRDNDWTVVLIRRLPKCNDDKLGLTESSIDKYLPQNYIPCADDGHGAHVLLRDAPRLQVQLSLNHQLWRASTEGDIDEAERLLNLGAEVNIDFWFSEKAETDSSNAELEIYWQNTMEEDWGRFGDANQVRKVAEVLCTIRKYGVRSSPSQNQTPKKRLQWISSALRIVQELKMQSWFLYLHH</sequence>
<dbReference type="AlphaFoldDB" id="L1IYA3"/>
<reference evidence="3" key="2">
    <citation type="submission" date="2012-11" db="EMBL/GenBank/DDBJ databases">
        <authorList>
            <person name="Kuo A."/>
            <person name="Curtis B.A."/>
            <person name="Tanifuji G."/>
            <person name="Burki F."/>
            <person name="Gruber A."/>
            <person name="Irimia M."/>
            <person name="Maruyama S."/>
            <person name="Arias M.C."/>
            <person name="Ball S.G."/>
            <person name="Gile G.H."/>
            <person name="Hirakawa Y."/>
            <person name="Hopkins J.F."/>
            <person name="Rensing S.A."/>
            <person name="Schmutz J."/>
            <person name="Symeonidi A."/>
            <person name="Elias M."/>
            <person name="Eveleigh R.J."/>
            <person name="Herman E.K."/>
            <person name="Klute M.J."/>
            <person name="Nakayama T."/>
            <person name="Obornik M."/>
            <person name="Reyes-Prieto A."/>
            <person name="Armbrust E.V."/>
            <person name="Aves S.J."/>
            <person name="Beiko R.G."/>
            <person name="Coutinho P."/>
            <person name="Dacks J.B."/>
            <person name="Durnford D.G."/>
            <person name="Fast N.M."/>
            <person name="Green B.R."/>
            <person name="Grisdale C."/>
            <person name="Hempe F."/>
            <person name="Henrissat B."/>
            <person name="Hoppner M.P."/>
            <person name="Ishida K.-I."/>
            <person name="Kim E."/>
            <person name="Koreny L."/>
            <person name="Kroth P.G."/>
            <person name="Liu Y."/>
            <person name="Malik S.-B."/>
            <person name="Maier U.G."/>
            <person name="McRose D."/>
            <person name="Mock T."/>
            <person name="Neilson J.A."/>
            <person name="Onodera N.T."/>
            <person name="Poole A.M."/>
            <person name="Pritham E.J."/>
            <person name="Richards T.A."/>
            <person name="Rocap G."/>
            <person name="Roy S.W."/>
            <person name="Sarai C."/>
            <person name="Schaack S."/>
            <person name="Shirato S."/>
            <person name="Slamovits C.H."/>
            <person name="Spencer D.F."/>
            <person name="Suzuki S."/>
            <person name="Worden A.Z."/>
            <person name="Zauner S."/>
            <person name="Barry K."/>
            <person name="Bell C."/>
            <person name="Bharti A.K."/>
            <person name="Crow J.A."/>
            <person name="Grimwood J."/>
            <person name="Kramer R."/>
            <person name="Lindquist E."/>
            <person name="Lucas S."/>
            <person name="Salamov A."/>
            <person name="McFadden G.I."/>
            <person name="Lane C.E."/>
            <person name="Keeling P.J."/>
            <person name="Gray M.W."/>
            <person name="Grigoriev I.V."/>
            <person name="Archibald J.M."/>
        </authorList>
    </citation>
    <scope>NUCLEOTIDE SEQUENCE</scope>
    <source>
        <strain evidence="3">CCMP2712</strain>
    </source>
</reference>
<name>L1IYA3_GUITC</name>
<gene>
    <name evidence="1" type="ORF">GUITHDRAFT_142478</name>
</gene>
<accession>L1IYA3</accession>
<dbReference type="KEGG" id="gtt:GUITHDRAFT_142478"/>
<organism evidence="1">
    <name type="scientific">Guillardia theta (strain CCMP2712)</name>
    <name type="common">Cryptophyte</name>
    <dbReference type="NCBI Taxonomy" id="905079"/>
    <lineage>
        <taxon>Eukaryota</taxon>
        <taxon>Cryptophyceae</taxon>
        <taxon>Pyrenomonadales</taxon>
        <taxon>Geminigeraceae</taxon>
        <taxon>Guillardia</taxon>
    </lineage>
</organism>
<evidence type="ECO:0000313" key="2">
    <source>
        <dbReference type="EnsemblProtists" id="EKX40864"/>
    </source>
</evidence>
<evidence type="ECO:0000313" key="3">
    <source>
        <dbReference type="Proteomes" id="UP000011087"/>
    </source>
</evidence>
<dbReference type="EMBL" id="JH993028">
    <property type="protein sequence ID" value="EKX40864.1"/>
    <property type="molecule type" value="Genomic_DNA"/>
</dbReference>
<evidence type="ECO:0000313" key="1">
    <source>
        <dbReference type="EMBL" id="EKX40864.1"/>
    </source>
</evidence>